<evidence type="ECO:0000313" key="2">
    <source>
        <dbReference type="EMBL" id="MBS2554624.1"/>
    </source>
</evidence>
<gene>
    <name evidence="2" type="ORF">KGQ19_48000</name>
</gene>
<reference evidence="2 3" key="1">
    <citation type="submission" date="2020-02" db="EMBL/GenBank/DDBJ databases">
        <title>Acidophilic actinobacteria isolated from forest soil.</title>
        <authorList>
            <person name="Golinska P."/>
        </authorList>
    </citation>
    <scope>NUCLEOTIDE SEQUENCE [LARGE SCALE GENOMIC DNA]</scope>
    <source>
        <strain evidence="2 3">NL8</strain>
    </source>
</reference>
<evidence type="ECO:0000256" key="1">
    <source>
        <dbReference type="SAM" id="SignalP"/>
    </source>
</evidence>
<dbReference type="Proteomes" id="UP000730482">
    <property type="component" value="Unassembled WGS sequence"/>
</dbReference>
<dbReference type="EMBL" id="JAAFYZ010000419">
    <property type="protein sequence ID" value="MBS2554624.1"/>
    <property type="molecule type" value="Genomic_DNA"/>
</dbReference>
<keyword evidence="1" id="KW-0732">Signal</keyword>
<dbReference type="PROSITE" id="PS51257">
    <property type="entry name" value="PROKAR_LIPOPROTEIN"/>
    <property type="match status" value="1"/>
</dbReference>
<organism evidence="2 3">
    <name type="scientific">Catenulispora pinistramenti</name>
    <dbReference type="NCBI Taxonomy" id="2705254"/>
    <lineage>
        <taxon>Bacteria</taxon>
        <taxon>Bacillati</taxon>
        <taxon>Actinomycetota</taxon>
        <taxon>Actinomycetes</taxon>
        <taxon>Catenulisporales</taxon>
        <taxon>Catenulisporaceae</taxon>
        <taxon>Catenulispora</taxon>
    </lineage>
</organism>
<sequence length="263" mass="26477">MRLSKYLCAVVLIASVAGCHSSTSAAPPSPSADPVLPQGGPVQRLAELSYSGGFHAPNALAPPTVAVYSDGVVVFGAAKKLTLTPGALAVVVSALQPDLAGQPGTVLQPKDGHPIPDAATTAVGVLQPGGKYQLVHALGLAAGREGQYPVPVADAFDKLQKLTTYATTPYTATRVRYAVQCPTTGGASPEKPWPTALPQPGAGQPGNCLEVDVADGAAAAAVRAACVATAPDGPSGTPPGAVVYRAAKGLRICSWRYALPDEA</sequence>
<accession>A0ABS5L917</accession>
<comment type="caution">
    <text evidence="2">The sequence shown here is derived from an EMBL/GenBank/DDBJ whole genome shotgun (WGS) entry which is preliminary data.</text>
</comment>
<evidence type="ECO:0008006" key="4">
    <source>
        <dbReference type="Google" id="ProtNLM"/>
    </source>
</evidence>
<feature type="signal peptide" evidence="1">
    <location>
        <begin position="1"/>
        <end position="25"/>
    </location>
</feature>
<keyword evidence="3" id="KW-1185">Reference proteome</keyword>
<feature type="chain" id="PRO_5047015987" description="Lipoprotein" evidence="1">
    <location>
        <begin position="26"/>
        <end position="263"/>
    </location>
</feature>
<name>A0ABS5L917_9ACTN</name>
<dbReference type="RefSeq" id="WP_212022240.1">
    <property type="nucleotide sequence ID" value="NZ_JAAFYZ010000419.1"/>
</dbReference>
<proteinExistence type="predicted"/>
<protein>
    <recommendedName>
        <fullName evidence="4">Lipoprotein</fullName>
    </recommendedName>
</protein>
<evidence type="ECO:0000313" key="3">
    <source>
        <dbReference type="Proteomes" id="UP000730482"/>
    </source>
</evidence>